<organism evidence="8 9">
    <name type="scientific">Salicibibacter kimchii</name>
    <dbReference type="NCBI Taxonomy" id="2099786"/>
    <lineage>
        <taxon>Bacteria</taxon>
        <taxon>Bacillati</taxon>
        <taxon>Bacillota</taxon>
        <taxon>Bacilli</taxon>
        <taxon>Bacillales</taxon>
        <taxon>Bacillaceae</taxon>
        <taxon>Salicibibacter</taxon>
    </lineage>
</organism>
<protein>
    <recommendedName>
        <fullName evidence="6">PhoH-like protein</fullName>
    </recommendedName>
</protein>
<reference evidence="8 9" key="1">
    <citation type="journal article" date="2018" name="J. Microbiol.">
        <title>Salicibibacter kimchii gen. nov., sp. nov., a moderately halophilic and alkalitolerant bacterium in the family Bacillaceae, isolated from kimchi.</title>
        <authorList>
            <person name="Jang J.Y."/>
            <person name="Oh Y.J."/>
            <person name="Lim S.K."/>
            <person name="Park H.K."/>
            <person name="Lee C."/>
            <person name="Kim J.Y."/>
            <person name="Lee M.A."/>
            <person name="Choi H.J."/>
        </authorList>
    </citation>
    <scope>NUCLEOTIDE SEQUENCE [LARGE SCALE GENOMIC DNA]</scope>
    <source>
        <strain evidence="8 9">NKC1-1</strain>
    </source>
</reference>
<evidence type="ECO:0000256" key="5">
    <source>
        <dbReference type="ARBA" id="ARBA00022840"/>
    </source>
</evidence>
<keyword evidence="9" id="KW-1185">Reference proteome</keyword>
<evidence type="ECO:0000313" key="8">
    <source>
        <dbReference type="EMBL" id="AXF54691.1"/>
    </source>
</evidence>
<dbReference type="InterPro" id="IPR051451">
    <property type="entry name" value="PhoH2-like"/>
</dbReference>
<keyword evidence="5" id="KW-0067">ATP-binding</keyword>
<dbReference type="Pfam" id="PF02562">
    <property type="entry name" value="PhoH"/>
    <property type="match status" value="1"/>
</dbReference>
<name>A0A345BUR0_9BACI</name>
<dbReference type="PANTHER" id="PTHR30473:SF1">
    <property type="entry name" value="PHOH-LIKE PROTEIN"/>
    <property type="match status" value="1"/>
</dbReference>
<accession>A0A345BUR0</accession>
<dbReference type="FunFam" id="3.40.50.300:FF:000013">
    <property type="entry name" value="PhoH family ATPase"/>
    <property type="match status" value="1"/>
</dbReference>
<dbReference type="RefSeq" id="WP_114370002.1">
    <property type="nucleotide sequence ID" value="NZ_CP031092.1"/>
</dbReference>
<dbReference type="GO" id="GO:0005524">
    <property type="term" value="F:ATP binding"/>
    <property type="evidence" value="ECO:0007669"/>
    <property type="project" value="UniProtKB-KW"/>
</dbReference>
<dbReference type="KEGG" id="rue:DT065_00750"/>
<dbReference type="InterPro" id="IPR027417">
    <property type="entry name" value="P-loop_NTPase"/>
</dbReference>
<proteinExistence type="inferred from homology"/>
<dbReference type="GO" id="GO:0005829">
    <property type="term" value="C:cytosol"/>
    <property type="evidence" value="ECO:0007669"/>
    <property type="project" value="TreeGrafter"/>
</dbReference>
<comment type="similarity">
    <text evidence="2">Belongs to the PhoH family.</text>
</comment>
<keyword evidence="3" id="KW-0963">Cytoplasm</keyword>
<evidence type="ECO:0000259" key="7">
    <source>
        <dbReference type="Pfam" id="PF02562"/>
    </source>
</evidence>
<evidence type="ECO:0000313" key="9">
    <source>
        <dbReference type="Proteomes" id="UP000252100"/>
    </source>
</evidence>
<gene>
    <name evidence="8" type="ORF">DT065_00750</name>
</gene>
<dbReference type="OrthoDB" id="9773137at2"/>
<comment type="subcellular location">
    <subcellularLocation>
        <location evidence="1">Cytoplasm</location>
    </subcellularLocation>
</comment>
<dbReference type="EMBL" id="CP031092">
    <property type="protein sequence ID" value="AXF54691.1"/>
    <property type="molecule type" value="Genomic_DNA"/>
</dbReference>
<dbReference type="InterPro" id="IPR003714">
    <property type="entry name" value="PhoH"/>
</dbReference>
<evidence type="ECO:0000256" key="4">
    <source>
        <dbReference type="ARBA" id="ARBA00022741"/>
    </source>
</evidence>
<evidence type="ECO:0000256" key="1">
    <source>
        <dbReference type="ARBA" id="ARBA00004496"/>
    </source>
</evidence>
<evidence type="ECO:0000256" key="6">
    <source>
        <dbReference type="ARBA" id="ARBA00039970"/>
    </source>
</evidence>
<dbReference type="SUPFAM" id="SSF52540">
    <property type="entry name" value="P-loop containing nucleoside triphosphate hydrolases"/>
    <property type="match status" value="1"/>
</dbReference>
<dbReference type="PANTHER" id="PTHR30473">
    <property type="entry name" value="PROTEIN PHOH"/>
    <property type="match status" value="1"/>
</dbReference>
<evidence type="ECO:0000256" key="2">
    <source>
        <dbReference type="ARBA" id="ARBA00010393"/>
    </source>
</evidence>
<sequence>MTDRKVIELHVQDTAELQTLFGPNDVHIKRMEEQMQVSIVIRGEALVVSGDEESIVTIERVFAQLLQLIRRGTVLGERDIIYAIQLDGQGQLDKLNHIYQETIATNSKGKPITVKTLGQQDYVSAIRKHDMVFGLGPAGTGKTFLAVVMAVSALKAGSVQRIVLTRPAIEAGENLGFLPGDLKEKVDPYLRPLYDALHDIFGTEHTLRLMERGTIEVAPLAYMRGRTLDDAFVILDEAQNTTPEQIKMFLTRMGFGSKMIVNGDLTQVDLPKGKKSGLRMAINILKEVDDIGFVYLEGADVVRHTIVQRVLEAYEKFEDEQSSK</sequence>
<evidence type="ECO:0000256" key="3">
    <source>
        <dbReference type="ARBA" id="ARBA00022490"/>
    </source>
</evidence>
<dbReference type="Proteomes" id="UP000252100">
    <property type="component" value="Chromosome"/>
</dbReference>
<feature type="domain" description="PhoH-like protein" evidence="7">
    <location>
        <begin position="112"/>
        <end position="315"/>
    </location>
</feature>
<keyword evidence="4" id="KW-0547">Nucleotide-binding</keyword>
<dbReference type="Gene3D" id="3.40.50.300">
    <property type="entry name" value="P-loop containing nucleotide triphosphate hydrolases"/>
    <property type="match status" value="1"/>
</dbReference>
<dbReference type="AlphaFoldDB" id="A0A345BUR0"/>